<accession>A0ABY8DDT1</accession>
<reference evidence="1 2" key="1">
    <citation type="submission" date="2023-03" db="EMBL/GenBank/DDBJ databases">
        <authorList>
            <person name="Kaur S."/>
            <person name="Espinosa-Saiz D."/>
            <person name="Velazquez E."/>
            <person name="Menendez E."/>
            <person name="diCenzo G.C."/>
        </authorList>
    </citation>
    <scope>NUCLEOTIDE SEQUENCE [LARGE SCALE GENOMIC DNA]</scope>
    <source>
        <strain evidence="1 2">LMG 24692</strain>
    </source>
</reference>
<dbReference type="EMBL" id="CP120373">
    <property type="protein sequence ID" value="WEX89026.1"/>
    <property type="molecule type" value="Genomic_DNA"/>
</dbReference>
<evidence type="ECO:0000313" key="2">
    <source>
        <dbReference type="Proteomes" id="UP001229355"/>
    </source>
</evidence>
<dbReference type="Proteomes" id="UP001229355">
    <property type="component" value="Chromosome 1"/>
</dbReference>
<organism evidence="1 2">
    <name type="scientific">Sinorhizobium garamanticum</name>
    <dbReference type="NCBI Taxonomy" id="680247"/>
    <lineage>
        <taxon>Bacteria</taxon>
        <taxon>Pseudomonadati</taxon>
        <taxon>Pseudomonadota</taxon>
        <taxon>Alphaproteobacteria</taxon>
        <taxon>Hyphomicrobiales</taxon>
        <taxon>Rhizobiaceae</taxon>
        <taxon>Sinorhizobium/Ensifer group</taxon>
        <taxon>Sinorhizobium</taxon>
    </lineage>
</organism>
<keyword evidence="2" id="KW-1185">Reference proteome</keyword>
<gene>
    <name evidence="1" type="ORF">PZN02_001567</name>
</gene>
<dbReference type="RefSeq" id="WP_280661014.1">
    <property type="nucleotide sequence ID" value="NZ_CP120373.1"/>
</dbReference>
<evidence type="ECO:0000313" key="1">
    <source>
        <dbReference type="EMBL" id="WEX89026.1"/>
    </source>
</evidence>
<proteinExistence type="predicted"/>
<protein>
    <submittedName>
        <fullName evidence="1">Uncharacterized protein</fullName>
    </submittedName>
</protein>
<sequence length="172" mass="19349">MTNALNFDCQNQMASDPYLEQLVAFIRMNAEMERGFGPAGALLRYGKTFEPADTNPIWFTRRPAKQCFDNATQVLISRLAAGDTTVRYAEGYAMDAELAIPMQHAWLVDADDKVIDPTWRDAADNLYFGIVFETSFVLDLLRIKKSAGILVDAVGMRRHYATTELFEPGLSR</sequence>
<name>A0ABY8DDT1_9HYPH</name>